<keyword evidence="2 8" id="KW-0489">Methyltransferase</keyword>
<dbReference type="InterPro" id="IPR019874">
    <property type="entry name" value="RF_methyltr_PrmC"/>
</dbReference>
<dbReference type="PROSITE" id="PS00092">
    <property type="entry name" value="N6_MTASE"/>
    <property type="match status" value="1"/>
</dbReference>
<organism evidence="8 9">
    <name type="scientific">Ruminococcus albus 8</name>
    <dbReference type="NCBI Taxonomy" id="246199"/>
    <lineage>
        <taxon>Bacteria</taxon>
        <taxon>Bacillati</taxon>
        <taxon>Bacillota</taxon>
        <taxon>Clostridia</taxon>
        <taxon>Eubacteriales</taxon>
        <taxon>Oscillospiraceae</taxon>
        <taxon>Ruminococcus</taxon>
    </lineage>
</organism>
<dbReference type="PANTHER" id="PTHR18895:SF74">
    <property type="entry name" value="MTRF1L RELEASE FACTOR GLUTAMINE METHYLTRANSFERASE"/>
    <property type="match status" value="1"/>
</dbReference>
<dbReference type="InterPro" id="IPR004556">
    <property type="entry name" value="HemK-like"/>
</dbReference>
<gene>
    <name evidence="8" type="primary">prmC</name>
    <name evidence="8" type="ORF">CUS_6929</name>
</gene>
<dbReference type="EMBL" id="ADKM02000134">
    <property type="protein sequence ID" value="EGC01244.1"/>
    <property type="molecule type" value="Genomic_DNA"/>
</dbReference>
<dbReference type="EC" id="2.1.1.297" evidence="1"/>
<accession>E9SHJ5</accession>
<comment type="caution">
    <text evidence="8">The sequence shown here is derived from an EMBL/GenBank/DDBJ whole genome shotgun (WGS) entry which is preliminary data.</text>
</comment>
<dbReference type="Pfam" id="PF05175">
    <property type="entry name" value="MTS"/>
    <property type="match status" value="1"/>
</dbReference>
<reference evidence="8 9" key="1">
    <citation type="submission" date="2011-02" db="EMBL/GenBank/DDBJ databases">
        <authorList>
            <person name="Nelson K.E."/>
            <person name="Sutton G."/>
            <person name="Torralba M."/>
            <person name="Durkin S."/>
            <person name="Harkins D."/>
            <person name="Montgomery R."/>
            <person name="Ziemer C."/>
            <person name="Klaassens E."/>
            <person name="Ocuiv P."/>
            <person name="Morrison M."/>
        </authorList>
    </citation>
    <scope>NUCLEOTIDE SEQUENCE [LARGE SCALE GENOMIC DNA]</scope>
    <source>
        <strain evidence="8 9">8</strain>
    </source>
</reference>
<dbReference type="Pfam" id="PF17827">
    <property type="entry name" value="PrmC_N"/>
    <property type="match status" value="1"/>
</dbReference>
<dbReference type="GO" id="GO:0003676">
    <property type="term" value="F:nucleic acid binding"/>
    <property type="evidence" value="ECO:0007669"/>
    <property type="project" value="InterPro"/>
</dbReference>
<dbReference type="Gene3D" id="3.40.50.150">
    <property type="entry name" value="Vaccinia Virus protein VP39"/>
    <property type="match status" value="1"/>
</dbReference>
<evidence type="ECO:0000256" key="4">
    <source>
        <dbReference type="ARBA" id="ARBA00022691"/>
    </source>
</evidence>
<evidence type="ECO:0000256" key="3">
    <source>
        <dbReference type="ARBA" id="ARBA00022679"/>
    </source>
</evidence>
<evidence type="ECO:0000259" key="6">
    <source>
        <dbReference type="Pfam" id="PF05175"/>
    </source>
</evidence>
<feature type="domain" description="Methyltransferase small" evidence="6">
    <location>
        <begin position="112"/>
        <end position="209"/>
    </location>
</feature>
<protein>
    <recommendedName>
        <fullName evidence="1">peptide chain release factor N(5)-glutamine methyltransferase</fullName>
        <ecNumber evidence="1">2.1.1.297</ecNumber>
    </recommendedName>
</protein>
<keyword evidence="9" id="KW-1185">Reference proteome</keyword>
<dbReference type="SUPFAM" id="SSF53335">
    <property type="entry name" value="S-adenosyl-L-methionine-dependent methyltransferases"/>
    <property type="match status" value="1"/>
</dbReference>
<dbReference type="CDD" id="cd02440">
    <property type="entry name" value="AdoMet_MTases"/>
    <property type="match status" value="1"/>
</dbReference>
<feature type="domain" description="Release factor glutamine methyltransferase N-terminal" evidence="7">
    <location>
        <begin position="6"/>
        <end position="78"/>
    </location>
</feature>
<dbReference type="AlphaFoldDB" id="E9SHJ5"/>
<keyword evidence="3 8" id="KW-0808">Transferase</keyword>
<evidence type="ECO:0000256" key="1">
    <source>
        <dbReference type="ARBA" id="ARBA00012771"/>
    </source>
</evidence>
<dbReference type="eggNOG" id="COG2890">
    <property type="taxonomic scope" value="Bacteria"/>
</dbReference>
<dbReference type="InterPro" id="IPR002052">
    <property type="entry name" value="DNA_methylase_N6_adenine_CS"/>
</dbReference>
<dbReference type="GO" id="GO:0102559">
    <property type="term" value="F:peptide chain release factor N(5)-glutamine methyltransferase activity"/>
    <property type="evidence" value="ECO:0007669"/>
    <property type="project" value="UniProtKB-EC"/>
</dbReference>
<dbReference type="PANTHER" id="PTHR18895">
    <property type="entry name" value="HEMK METHYLTRANSFERASE"/>
    <property type="match status" value="1"/>
</dbReference>
<dbReference type="NCBIfam" id="TIGR03534">
    <property type="entry name" value="RF_mod_PrmC"/>
    <property type="match status" value="1"/>
</dbReference>
<dbReference type="RefSeq" id="WP_002853433.1">
    <property type="nucleotide sequence ID" value="NZ_ADKM02000134.1"/>
</dbReference>
<evidence type="ECO:0000256" key="2">
    <source>
        <dbReference type="ARBA" id="ARBA00022603"/>
    </source>
</evidence>
<dbReference type="NCBIfam" id="TIGR00536">
    <property type="entry name" value="hemK_fam"/>
    <property type="match status" value="1"/>
</dbReference>
<comment type="catalytic activity">
    <reaction evidence="5">
        <text>L-glutaminyl-[peptide chain release factor] + S-adenosyl-L-methionine = N(5)-methyl-L-glutaminyl-[peptide chain release factor] + S-adenosyl-L-homocysteine + H(+)</text>
        <dbReference type="Rhea" id="RHEA:42896"/>
        <dbReference type="Rhea" id="RHEA-COMP:10271"/>
        <dbReference type="Rhea" id="RHEA-COMP:10272"/>
        <dbReference type="ChEBI" id="CHEBI:15378"/>
        <dbReference type="ChEBI" id="CHEBI:30011"/>
        <dbReference type="ChEBI" id="CHEBI:57856"/>
        <dbReference type="ChEBI" id="CHEBI:59789"/>
        <dbReference type="ChEBI" id="CHEBI:61891"/>
        <dbReference type="EC" id="2.1.1.297"/>
    </reaction>
</comment>
<evidence type="ECO:0000313" key="9">
    <source>
        <dbReference type="Proteomes" id="UP000004259"/>
    </source>
</evidence>
<dbReference type="Gene3D" id="1.10.8.10">
    <property type="entry name" value="DNA helicase RuvA subunit, C-terminal domain"/>
    <property type="match status" value="1"/>
</dbReference>
<proteinExistence type="predicted"/>
<evidence type="ECO:0000256" key="5">
    <source>
        <dbReference type="ARBA" id="ARBA00048391"/>
    </source>
</evidence>
<name>E9SHJ5_RUMAL</name>
<dbReference type="InterPro" id="IPR040758">
    <property type="entry name" value="PrmC_N"/>
</dbReference>
<dbReference type="InterPro" id="IPR029063">
    <property type="entry name" value="SAM-dependent_MTases_sf"/>
</dbReference>
<evidence type="ECO:0000313" key="8">
    <source>
        <dbReference type="EMBL" id="EGC01244.1"/>
    </source>
</evidence>
<dbReference type="STRING" id="246199.CUS_6929"/>
<dbReference type="InterPro" id="IPR050320">
    <property type="entry name" value="N5-glutamine_MTase"/>
</dbReference>
<sequence>MVTYRELLKKQTAVLEKAGNDNALFDACELMGKALGADCRGGAFESLLAGEAETSVKAEFEGLCQKRVNGEPLQYLLGEWEFYGLTLKVGKGVLIPRQDTETLADLAVAKYKKTDNIVVADLCSGSGCIALALEKHLKCREVWAVEKSEAAAGYLKDNLALNHSAVKLVMGDVLDSDTANKIPAADLIVCNPPYLTADDMAALQTEVTHEPKEALYGGEDGLDFYRAVTRIWKDRLKQGGTLIYEIGAGQEDDVMQIMVQHGFENVRCRPDPCGIMRCVMGTKNEHLTERTE</sequence>
<evidence type="ECO:0000259" key="7">
    <source>
        <dbReference type="Pfam" id="PF17827"/>
    </source>
</evidence>
<keyword evidence="4" id="KW-0949">S-adenosyl-L-methionine</keyword>
<dbReference type="InterPro" id="IPR007848">
    <property type="entry name" value="Small_mtfrase_dom"/>
</dbReference>
<dbReference type="Proteomes" id="UP000004259">
    <property type="component" value="Unassembled WGS sequence"/>
</dbReference>
<dbReference type="GO" id="GO:0032259">
    <property type="term" value="P:methylation"/>
    <property type="evidence" value="ECO:0007669"/>
    <property type="project" value="UniProtKB-KW"/>
</dbReference>